<dbReference type="AlphaFoldDB" id="A0A975TB36"/>
<dbReference type="EMBL" id="CP021056">
    <property type="protein sequence ID" value="QXE24758.1"/>
    <property type="molecule type" value="Genomic_DNA"/>
</dbReference>
<sequence>MIIKKILSISYFAAIKLTVTSLSKFLGNLLQTGKNDLYINKHR</sequence>
<gene>
    <name evidence="1" type="ORF">B6N60_03466</name>
</gene>
<dbReference type="KEGG" id="rsin:B6N60_03466"/>
<evidence type="ECO:0000313" key="1">
    <source>
        <dbReference type="EMBL" id="QXE24758.1"/>
    </source>
</evidence>
<dbReference type="Proteomes" id="UP000683511">
    <property type="component" value="Chromosome"/>
</dbReference>
<reference evidence="1" key="1">
    <citation type="submission" date="2017-04" db="EMBL/GenBank/DDBJ databases">
        <title>Genome deletions in a multicellular cyanobacterial endosymbiont for morphological adaptation in marine diatoms.</title>
        <authorList>
            <person name="Wang Y."/>
            <person name="Gao H."/>
            <person name="Li R."/>
            <person name="Xu X."/>
        </authorList>
    </citation>
    <scope>NUCLEOTIDE SEQUENCE</scope>
    <source>
        <strain evidence="1">FACHB 800</strain>
    </source>
</reference>
<evidence type="ECO:0000313" key="2">
    <source>
        <dbReference type="Proteomes" id="UP000683511"/>
    </source>
</evidence>
<name>A0A975TB36_9NOST</name>
<protein>
    <submittedName>
        <fullName evidence="1">Uncharacterized protein</fullName>
    </submittedName>
</protein>
<organism evidence="1 2">
    <name type="scientific">Richelia sinica FACHB-800</name>
    <dbReference type="NCBI Taxonomy" id="1357546"/>
    <lineage>
        <taxon>Bacteria</taxon>
        <taxon>Bacillati</taxon>
        <taxon>Cyanobacteriota</taxon>
        <taxon>Cyanophyceae</taxon>
        <taxon>Nostocales</taxon>
        <taxon>Nostocaceae</taxon>
        <taxon>Richelia</taxon>
    </lineage>
</organism>
<accession>A0A975TB36</accession>
<keyword evidence="2" id="KW-1185">Reference proteome</keyword>
<proteinExistence type="predicted"/>